<reference evidence="2" key="1">
    <citation type="submission" date="2022-06" db="EMBL/GenBank/DDBJ databases">
        <title>De novo draft assembly of the Pseudomonas mercurotoleraris sp. nov., isolated from the plants rhizosphere.</title>
        <authorList>
            <person name="Robas M."/>
            <person name="Gonzalez D."/>
            <person name="Fernandez V.M."/>
            <person name="Luna L."/>
            <person name="Provanza A."/>
            <person name="Jimenez P.A."/>
        </authorList>
    </citation>
    <scope>NUCLEOTIDE SEQUENCE</scope>
    <source>
        <strain evidence="2">SAICEUPSM</strain>
    </source>
</reference>
<sequence length="1181" mass="130240">MSTPFVANNTYADDDTMVVSYIGTQPVERTATTIDFEAIEDDKSGKTSTSSGQRKPGQLKMLDDLYGPLKIGSYTVTRRALDALGATIDGQPLTGHNTQFRIPRRSFTNSLQLSYAEIEKRMKVSTFGDDYLLPSFLFELANLRPATAPPVLREEIGTSVEDSGYAKKMTRLLRSAQTLDIRLTYSTKRKNPSWLIVKNNSMVGASVGIQAFGIFMGIRGIHDAVKKDDKTEILFNSLALGSEGVSIVTDVAITKCGQNMIEKAGGAMKDFTKTRTGLRLSRSGGLIGGAITLPFDIIGAVKEFNAASNTTGKEAMDHYVSFGLNIASAAMTVILGSAAMAGFSFAGPVGLAAGAMMALGSQVYGAVRMVDEIDDYIELTVEERWRTGWFSFVPFMDIDQDIKNRYELAKAKIETARQLQINAKKLLEDTRKGTPEAIVHGSYEHRMKKTRQHVKHWWGVETMPIVYVPEVVGLDDTIDARDGVTAQTPGAILGTAGENKGIRWMLGSGKDTITGVKAKPNDFYYTEGIKNITGGDKDDKFIVQNAADDLVRHIASSEFSRLKGGTGNDTLIMEGTQWHPITGRGYDIDLAAGTLQIYTPNRDPSVVDGETYSFKALLESIENLQTLQGGRTVVTGTGASNVIKSRGADIIDAGAGNDLIYLYNANAKASGESGVDYYHVELAEGSVIISEDGADESEISLGWRMDQIEKWEVNECRLVVTLNFDFPYGRTSTIALENIYKVEDGRRVLHNDKFTIITGDHYQLRPDLPETIEHDNPLRVNTYKIKDGYPGPMTIVHSSDCEVPTHKNTHYYVQRYNQSTRFITGRLSHPNYGTRIFLDYDYAEMTSAHVAFATTPSILMNEAADKNKVNVSCDFLFYFGESLLQIAGVSQHAETTLDAALKSAAANVSTHGYILIFRDGISHRLTLEEKYAVPPTHYEHSVTANTLTSHTLDFPLKTNPDAVFEIPFTLPKELDLRESCVNVQPVAEQIAIDSLEGTGGIYLVHLLENRVLRISTPDGLATAKVRLNNSSTWQIDATQIKNFAIELAGNKLYIGTVTIHLPEYGPDDLIDQIFVIGPKGVVHTVDLAFDRVYVDSLDASFFEPPTTAELPEEFSAIAQRDLYVRNIAMADGTRGRLKYNLTNRKWILDNNKSREISYSQLVLNLCDHRKPPAPPLDFPDN</sequence>
<feature type="region of interest" description="Disordered" evidence="1">
    <location>
        <begin position="38"/>
        <end position="57"/>
    </location>
</feature>
<organism evidence="2 3">
    <name type="scientific">Pseudomonas mercuritolerans</name>
    <dbReference type="NCBI Taxonomy" id="2951809"/>
    <lineage>
        <taxon>Bacteria</taxon>
        <taxon>Pseudomonadati</taxon>
        <taxon>Pseudomonadota</taxon>
        <taxon>Gammaproteobacteria</taxon>
        <taxon>Pseudomonadales</taxon>
        <taxon>Pseudomonadaceae</taxon>
        <taxon>Pseudomonas</taxon>
    </lineage>
</organism>
<dbReference type="InterPro" id="IPR011049">
    <property type="entry name" value="Serralysin-like_metalloprot_C"/>
</dbReference>
<name>A0ABT2XPN0_9PSED</name>
<keyword evidence="3" id="KW-1185">Reference proteome</keyword>
<gene>
    <name evidence="2" type="ORF">ND528_03630</name>
</gene>
<dbReference type="SUPFAM" id="SSF51120">
    <property type="entry name" value="beta-Roll"/>
    <property type="match status" value="1"/>
</dbReference>
<dbReference type="RefSeq" id="WP_263469718.1">
    <property type="nucleotide sequence ID" value="NZ_JAMSHA010000001.1"/>
</dbReference>
<comment type="caution">
    <text evidence="2">The sequence shown here is derived from an EMBL/GenBank/DDBJ whole genome shotgun (WGS) entry which is preliminary data.</text>
</comment>
<evidence type="ECO:0000256" key="1">
    <source>
        <dbReference type="SAM" id="MobiDB-lite"/>
    </source>
</evidence>
<dbReference type="EMBL" id="JAMSHA010000001">
    <property type="protein sequence ID" value="MCV2220655.1"/>
    <property type="molecule type" value="Genomic_DNA"/>
</dbReference>
<protein>
    <submittedName>
        <fullName evidence="2">Calcium-binding protein</fullName>
    </submittedName>
</protein>
<evidence type="ECO:0000313" key="2">
    <source>
        <dbReference type="EMBL" id="MCV2220655.1"/>
    </source>
</evidence>
<evidence type="ECO:0000313" key="3">
    <source>
        <dbReference type="Proteomes" id="UP001063475"/>
    </source>
</evidence>
<proteinExistence type="predicted"/>
<dbReference type="Proteomes" id="UP001063475">
    <property type="component" value="Unassembled WGS sequence"/>
</dbReference>
<accession>A0ABT2XPN0</accession>